<dbReference type="Proteomes" id="UP000006727">
    <property type="component" value="Chromosome 15"/>
</dbReference>
<evidence type="ECO:0000313" key="2">
    <source>
        <dbReference type="EnsemblPlants" id="PAC:32929567.CDS.1"/>
    </source>
</evidence>
<dbReference type="InParanoid" id="A0A2K1JCS5"/>
<reference evidence="1 3" key="1">
    <citation type="journal article" date="2008" name="Science">
        <title>The Physcomitrella genome reveals evolutionary insights into the conquest of land by plants.</title>
        <authorList>
            <person name="Rensing S."/>
            <person name="Lang D."/>
            <person name="Zimmer A."/>
            <person name="Terry A."/>
            <person name="Salamov A."/>
            <person name="Shapiro H."/>
            <person name="Nishiyama T."/>
            <person name="Perroud P.-F."/>
            <person name="Lindquist E."/>
            <person name="Kamisugi Y."/>
            <person name="Tanahashi T."/>
            <person name="Sakakibara K."/>
            <person name="Fujita T."/>
            <person name="Oishi K."/>
            <person name="Shin-I T."/>
            <person name="Kuroki Y."/>
            <person name="Toyoda A."/>
            <person name="Suzuki Y."/>
            <person name="Hashimoto A."/>
            <person name="Yamaguchi K."/>
            <person name="Sugano A."/>
            <person name="Kohara Y."/>
            <person name="Fujiyama A."/>
            <person name="Anterola A."/>
            <person name="Aoki S."/>
            <person name="Ashton N."/>
            <person name="Barbazuk W.B."/>
            <person name="Barker E."/>
            <person name="Bennetzen J."/>
            <person name="Bezanilla M."/>
            <person name="Blankenship R."/>
            <person name="Cho S.H."/>
            <person name="Dutcher S."/>
            <person name="Estelle M."/>
            <person name="Fawcett J.A."/>
            <person name="Gundlach H."/>
            <person name="Hanada K."/>
            <person name="Heyl A."/>
            <person name="Hicks K.A."/>
            <person name="Hugh J."/>
            <person name="Lohr M."/>
            <person name="Mayer K."/>
            <person name="Melkozernov A."/>
            <person name="Murata T."/>
            <person name="Nelson D."/>
            <person name="Pils B."/>
            <person name="Prigge M."/>
            <person name="Reiss B."/>
            <person name="Renner T."/>
            <person name="Rombauts S."/>
            <person name="Rushton P."/>
            <person name="Sanderfoot A."/>
            <person name="Schween G."/>
            <person name="Shiu S.-H."/>
            <person name="Stueber K."/>
            <person name="Theodoulou F.L."/>
            <person name="Tu H."/>
            <person name="Van de Peer Y."/>
            <person name="Verrier P.J."/>
            <person name="Waters E."/>
            <person name="Wood A."/>
            <person name="Yang L."/>
            <person name="Cove D."/>
            <person name="Cuming A."/>
            <person name="Hasebe M."/>
            <person name="Lucas S."/>
            <person name="Mishler D.B."/>
            <person name="Reski R."/>
            <person name="Grigoriev I."/>
            <person name="Quatrano R.S."/>
            <person name="Boore J.L."/>
        </authorList>
    </citation>
    <scope>NUCLEOTIDE SEQUENCE [LARGE SCALE GENOMIC DNA]</scope>
    <source>
        <strain evidence="2 3">cv. Gransden 2004</strain>
    </source>
</reference>
<keyword evidence="3" id="KW-1185">Reference proteome</keyword>
<dbReference type="Gramene" id="Pp3c15_11258V3.1">
    <property type="protein sequence ID" value="PAC:32929567.CDS.1"/>
    <property type="gene ID" value="Pp3c15_11258"/>
</dbReference>
<organism evidence="1">
    <name type="scientific">Physcomitrium patens</name>
    <name type="common">Spreading-leaved earth moss</name>
    <name type="synonym">Physcomitrella patens</name>
    <dbReference type="NCBI Taxonomy" id="3218"/>
    <lineage>
        <taxon>Eukaryota</taxon>
        <taxon>Viridiplantae</taxon>
        <taxon>Streptophyta</taxon>
        <taxon>Embryophyta</taxon>
        <taxon>Bryophyta</taxon>
        <taxon>Bryophytina</taxon>
        <taxon>Bryopsida</taxon>
        <taxon>Funariidae</taxon>
        <taxon>Funariales</taxon>
        <taxon>Funariaceae</taxon>
        <taxon>Physcomitrium</taxon>
    </lineage>
</organism>
<sequence length="78" mass="8586">MITIPQLGRASLSTSFLDLRELSPAQICVLLAKGAMCGSKNARSSVYAIFCCGECHIHKTSAQSRTSRFKLYKQFSQV</sequence>
<dbReference type="EnsemblPlants" id="Pp3c15_11258V3.1">
    <property type="protein sequence ID" value="PAC:32929567.CDS.1"/>
    <property type="gene ID" value="Pp3c15_11258"/>
</dbReference>
<gene>
    <name evidence="1" type="ORF">PHYPA_019613</name>
</gene>
<evidence type="ECO:0000313" key="3">
    <source>
        <dbReference type="Proteomes" id="UP000006727"/>
    </source>
</evidence>
<evidence type="ECO:0000313" key="1">
    <source>
        <dbReference type="EMBL" id="PNR39335.1"/>
    </source>
</evidence>
<name>A0A2K1JCS5_PHYPA</name>
<protein>
    <submittedName>
        <fullName evidence="1 2">Uncharacterized protein</fullName>
    </submittedName>
</protein>
<dbReference type="EMBL" id="ABEU02000015">
    <property type="protein sequence ID" value="PNR39335.1"/>
    <property type="molecule type" value="Genomic_DNA"/>
</dbReference>
<accession>A0A2K1JCS5</accession>
<proteinExistence type="predicted"/>
<reference evidence="1 3" key="2">
    <citation type="journal article" date="2018" name="Plant J.">
        <title>The Physcomitrella patens chromosome-scale assembly reveals moss genome structure and evolution.</title>
        <authorList>
            <person name="Lang D."/>
            <person name="Ullrich K.K."/>
            <person name="Murat F."/>
            <person name="Fuchs J."/>
            <person name="Jenkins J."/>
            <person name="Haas F.B."/>
            <person name="Piednoel M."/>
            <person name="Gundlach H."/>
            <person name="Van Bel M."/>
            <person name="Meyberg R."/>
            <person name="Vives C."/>
            <person name="Morata J."/>
            <person name="Symeonidi A."/>
            <person name="Hiss M."/>
            <person name="Muchero W."/>
            <person name="Kamisugi Y."/>
            <person name="Saleh O."/>
            <person name="Blanc G."/>
            <person name="Decker E.L."/>
            <person name="van Gessel N."/>
            <person name="Grimwood J."/>
            <person name="Hayes R.D."/>
            <person name="Graham S.W."/>
            <person name="Gunter L.E."/>
            <person name="McDaniel S.F."/>
            <person name="Hoernstein S.N.W."/>
            <person name="Larsson A."/>
            <person name="Li F.W."/>
            <person name="Perroud P.F."/>
            <person name="Phillips J."/>
            <person name="Ranjan P."/>
            <person name="Rokshar D.S."/>
            <person name="Rothfels C.J."/>
            <person name="Schneider L."/>
            <person name="Shu S."/>
            <person name="Stevenson D.W."/>
            <person name="Thummler F."/>
            <person name="Tillich M."/>
            <person name="Villarreal Aguilar J.C."/>
            <person name="Widiez T."/>
            <person name="Wong G.K."/>
            <person name="Wymore A."/>
            <person name="Zhang Y."/>
            <person name="Zimmer A.D."/>
            <person name="Quatrano R.S."/>
            <person name="Mayer K.F.X."/>
            <person name="Goodstein D."/>
            <person name="Casacuberta J.M."/>
            <person name="Vandepoele K."/>
            <person name="Reski R."/>
            <person name="Cuming A.C."/>
            <person name="Tuskan G.A."/>
            <person name="Maumus F."/>
            <person name="Salse J."/>
            <person name="Schmutz J."/>
            <person name="Rensing S.A."/>
        </authorList>
    </citation>
    <scope>NUCLEOTIDE SEQUENCE [LARGE SCALE GENOMIC DNA]</scope>
    <source>
        <strain evidence="2 3">cv. Gransden 2004</strain>
    </source>
</reference>
<reference evidence="2" key="3">
    <citation type="submission" date="2020-12" db="UniProtKB">
        <authorList>
            <consortium name="EnsemblPlants"/>
        </authorList>
    </citation>
    <scope>IDENTIFICATION</scope>
</reference>
<dbReference type="AlphaFoldDB" id="A0A2K1JCS5"/>